<proteinExistence type="predicted"/>
<dbReference type="InterPro" id="IPR050559">
    <property type="entry name" value="P-Pant_transferase_sf"/>
</dbReference>
<dbReference type="EMBL" id="KZ679012">
    <property type="protein sequence ID" value="PSS17064.1"/>
    <property type="molecule type" value="Genomic_DNA"/>
</dbReference>
<dbReference type="Proteomes" id="UP000241818">
    <property type="component" value="Unassembled WGS sequence"/>
</dbReference>
<gene>
    <name evidence="4" type="ORF">M430DRAFT_20025</name>
</gene>
<protein>
    <recommendedName>
        <fullName evidence="1">holo-[acyl-carrier-protein] synthase</fullName>
        <ecNumber evidence="1">2.7.8.7</ecNumber>
    </recommendedName>
</protein>
<dbReference type="InterPro" id="IPR055066">
    <property type="entry name" value="AASDHPPT_N"/>
</dbReference>
<sequence>MTEPSQYGRPGPTIVQWLLDTRPLWPVPKQASSKDEVAELKNVASQALSFLSPSEQASVLKYYHLKDAKMSLASHLLKHLVITKYCHVPWSSSTPIKDANGKPIWAPANPNLMGQVKIGFNVSHQAGLVSLIAVIGGEGKEEVGTDIVCVSERLVQDYQHIEKQGFFDWVDMHGEVFSESEVSFMKLAAVELKLGAGLELMGFGKDALSRCQRRNMKLEVKALKGEERKETTVTIDSNIVIEAKRRRFYAMWCLREAYVKMTGEALLAPWLKELEILDVQVPAGNEDIRDPISLEKGQVIKDFRIIFKDKPVTNVKMELTALGTDYMVAAAARPATGADNPTLELGDWKLLDLENDVLAFGQVIY</sequence>
<organism evidence="4 5">
    <name type="scientific">Amorphotheca resinae ATCC 22711</name>
    <dbReference type="NCBI Taxonomy" id="857342"/>
    <lineage>
        <taxon>Eukaryota</taxon>
        <taxon>Fungi</taxon>
        <taxon>Dikarya</taxon>
        <taxon>Ascomycota</taxon>
        <taxon>Pezizomycotina</taxon>
        <taxon>Leotiomycetes</taxon>
        <taxon>Helotiales</taxon>
        <taxon>Amorphothecaceae</taxon>
        <taxon>Amorphotheca</taxon>
    </lineage>
</organism>
<dbReference type="Gene3D" id="3.90.470.20">
    <property type="entry name" value="4'-phosphopantetheinyl transferase domain"/>
    <property type="match status" value="2"/>
</dbReference>
<evidence type="ECO:0000313" key="5">
    <source>
        <dbReference type="Proteomes" id="UP000241818"/>
    </source>
</evidence>
<dbReference type="RefSeq" id="XP_024720572.1">
    <property type="nucleotide sequence ID" value="XM_024864201.1"/>
</dbReference>
<dbReference type="Pfam" id="PF22624">
    <property type="entry name" value="AASDHPPT_N"/>
    <property type="match status" value="1"/>
</dbReference>
<accession>A0A2T3B0Z0</accession>
<dbReference type="STRING" id="857342.A0A2T3B0Z0"/>
<dbReference type="GeneID" id="36572282"/>
<name>A0A2T3B0Z0_AMORE</name>
<dbReference type="InterPro" id="IPR037143">
    <property type="entry name" value="4-PPantetheinyl_Trfase_dom_sf"/>
</dbReference>
<dbReference type="AlphaFoldDB" id="A0A2T3B0Z0"/>
<feature type="domain" description="4'-phosphopantetheinyl transferase N-terminal" evidence="3">
    <location>
        <begin position="45"/>
        <end position="133"/>
    </location>
</feature>
<dbReference type="PANTHER" id="PTHR12215:SF10">
    <property type="entry name" value="L-AMINOADIPATE-SEMIALDEHYDE DEHYDROGENASE-PHOSPHOPANTETHEINYL TRANSFERASE"/>
    <property type="match status" value="1"/>
</dbReference>
<reference evidence="4 5" key="1">
    <citation type="journal article" date="2018" name="New Phytol.">
        <title>Comparative genomics and transcriptomics depict ericoid mycorrhizal fungi as versatile saprotrophs and plant mutualists.</title>
        <authorList>
            <person name="Martino E."/>
            <person name="Morin E."/>
            <person name="Grelet G.A."/>
            <person name="Kuo A."/>
            <person name="Kohler A."/>
            <person name="Daghino S."/>
            <person name="Barry K.W."/>
            <person name="Cichocki N."/>
            <person name="Clum A."/>
            <person name="Dockter R.B."/>
            <person name="Hainaut M."/>
            <person name="Kuo R.C."/>
            <person name="LaButti K."/>
            <person name="Lindahl B.D."/>
            <person name="Lindquist E.A."/>
            <person name="Lipzen A."/>
            <person name="Khouja H.R."/>
            <person name="Magnuson J."/>
            <person name="Murat C."/>
            <person name="Ohm R.A."/>
            <person name="Singer S.W."/>
            <person name="Spatafora J.W."/>
            <person name="Wang M."/>
            <person name="Veneault-Fourrey C."/>
            <person name="Henrissat B."/>
            <person name="Grigoriev I.V."/>
            <person name="Martin F.M."/>
            <person name="Perotto S."/>
        </authorList>
    </citation>
    <scope>NUCLEOTIDE SEQUENCE [LARGE SCALE GENOMIC DNA]</scope>
    <source>
        <strain evidence="4 5">ATCC 22711</strain>
    </source>
</reference>
<dbReference type="PANTHER" id="PTHR12215">
    <property type="entry name" value="PHOSPHOPANTETHEINE TRANSFERASE"/>
    <property type="match status" value="1"/>
</dbReference>
<dbReference type="OrthoDB" id="26719at2759"/>
<dbReference type="InParanoid" id="A0A2T3B0Z0"/>
<dbReference type="EC" id="2.7.8.7" evidence="1"/>
<evidence type="ECO:0000259" key="3">
    <source>
        <dbReference type="Pfam" id="PF22624"/>
    </source>
</evidence>
<keyword evidence="2" id="KW-0808">Transferase</keyword>
<dbReference type="GO" id="GO:0000287">
    <property type="term" value="F:magnesium ion binding"/>
    <property type="evidence" value="ECO:0007669"/>
    <property type="project" value="InterPro"/>
</dbReference>
<dbReference type="SUPFAM" id="SSF56214">
    <property type="entry name" value="4'-phosphopantetheinyl transferase"/>
    <property type="match status" value="2"/>
</dbReference>
<dbReference type="GO" id="GO:0008897">
    <property type="term" value="F:holo-[acyl-carrier-protein] synthase activity"/>
    <property type="evidence" value="ECO:0007669"/>
    <property type="project" value="UniProtKB-EC"/>
</dbReference>
<keyword evidence="5" id="KW-1185">Reference proteome</keyword>
<evidence type="ECO:0000256" key="1">
    <source>
        <dbReference type="ARBA" id="ARBA00013172"/>
    </source>
</evidence>
<evidence type="ECO:0000313" key="4">
    <source>
        <dbReference type="EMBL" id="PSS17064.1"/>
    </source>
</evidence>
<dbReference type="GO" id="GO:0005829">
    <property type="term" value="C:cytosol"/>
    <property type="evidence" value="ECO:0007669"/>
    <property type="project" value="TreeGrafter"/>
</dbReference>
<dbReference type="GO" id="GO:0019878">
    <property type="term" value="P:lysine biosynthetic process via aminoadipic acid"/>
    <property type="evidence" value="ECO:0007669"/>
    <property type="project" value="TreeGrafter"/>
</dbReference>
<evidence type="ECO:0000256" key="2">
    <source>
        <dbReference type="ARBA" id="ARBA00022679"/>
    </source>
</evidence>